<dbReference type="GO" id="GO:0061630">
    <property type="term" value="F:ubiquitin protein ligase activity"/>
    <property type="evidence" value="ECO:0007669"/>
    <property type="project" value="TreeGrafter"/>
</dbReference>
<dbReference type="EMBL" id="OC890234">
    <property type="protein sequence ID" value="CAD7645994.1"/>
    <property type="molecule type" value="Genomic_DNA"/>
</dbReference>
<dbReference type="GO" id="GO:0000209">
    <property type="term" value="P:protein polyubiquitination"/>
    <property type="evidence" value="ECO:0007669"/>
    <property type="project" value="TreeGrafter"/>
</dbReference>
<proteinExistence type="predicted"/>
<sequence>MSHSLVLLLSDIERQSPTRCDHYWPPIGSQHPMSTTPDHTIATTSFGIKSTICGHESSREMPGIECSRFVSLTDFLAKHLKCCICLNVFDRAVTNDCGHTYCKHCIGDWIASDRHDCPECRRPLATRKRSQELATSSAAANDTQTLFIARGFVLEYNLKINSMIGEMHIKCRHESTGC</sequence>
<dbReference type="OrthoDB" id="8062037at2759"/>
<dbReference type="SUPFAM" id="SSF57850">
    <property type="entry name" value="RING/U-box"/>
    <property type="match status" value="1"/>
</dbReference>
<dbReference type="PROSITE" id="PS00518">
    <property type="entry name" value="ZF_RING_1"/>
    <property type="match status" value="1"/>
</dbReference>
<dbReference type="Pfam" id="PF13639">
    <property type="entry name" value="zf-RING_2"/>
    <property type="match status" value="1"/>
</dbReference>
<keyword evidence="2 4" id="KW-0863">Zinc-finger</keyword>
<dbReference type="GO" id="GO:0008270">
    <property type="term" value="F:zinc ion binding"/>
    <property type="evidence" value="ECO:0007669"/>
    <property type="project" value="UniProtKB-KW"/>
</dbReference>
<protein>
    <recommendedName>
        <fullName evidence="5">RING-type domain-containing protein</fullName>
    </recommendedName>
</protein>
<gene>
    <name evidence="6" type="ORF">OSB1V03_LOCUS20765</name>
</gene>
<name>A0A7R9QHP9_9ACAR</name>
<organism evidence="6">
    <name type="scientific">Medioppia subpectinata</name>
    <dbReference type="NCBI Taxonomy" id="1979941"/>
    <lineage>
        <taxon>Eukaryota</taxon>
        <taxon>Metazoa</taxon>
        <taxon>Ecdysozoa</taxon>
        <taxon>Arthropoda</taxon>
        <taxon>Chelicerata</taxon>
        <taxon>Arachnida</taxon>
        <taxon>Acari</taxon>
        <taxon>Acariformes</taxon>
        <taxon>Sarcoptiformes</taxon>
        <taxon>Oribatida</taxon>
        <taxon>Brachypylina</taxon>
        <taxon>Oppioidea</taxon>
        <taxon>Oppiidae</taxon>
        <taxon>Medioppia</taxon>
    </lineage>
</organism>
<feature type="non-terminal residue" evidence="6">
    <location>
        <position position="1"/>
    </location>
</feature>
<accession>A0A7R9QHP9</accession>
<dbReference type="InterPro" id="IPR017907">
    <property type="entry name" value="Znf_RING_CS"/>
</dbReference>
<evidence type="ECO:0000313" key="6">
    <source>
        <dbReference type="EMBL" id="CAD7645994.1"/>
    </source>
</evidence>
<dbReference type="Gene3D" id="3.30.40.10">
    <property type="entry name" value="Zinc/RING finger domain, C3HC4 (zinc finger)"/>
    <property type="match status" value="1"/>
</dbReference>
<dbReference type="AlphaFoldDB" id="A0A7R9QHP9"/>
<evidence type="ECO:0000256" key="4">
    <source>
        <dbReference type="PROSITE-ProRule" id="PRU00175"/>
    </source>
</evidence>
<dbReference type="PROSITE" id="PS50089">
    <property type="entry name" value="ZF_RING_2"/>
    <property type="match status" value="1"/>
</dbReference>
<evidence type="ECO:0000256" key="3">
    <source>
        <dbReference type="ARBA" id="ARBA00022833"/>
    </source>
</evidence>
<dbReference type="PANTHER" id="PTHR46016:SF1">
    <property type="entry name" value="RING-TYPE DOMAIN-CONTAINING PROTEIN"/>
    <property type="match status" value="1"/>
</dbReference>
<feature type="domain" description="RING-type" evidence="5">
    <location>
        <begin position="82"/>
        <end position="121"/>
    </location>
</feature>
<dbReference type="EMBL" id="CAJPIZ010035659">
    <property type="protein sequence ID" value="CAG2120819.1"/>
    <property type="molecule type" value="Genomic_DNA"/>
</dbReference>
<evidence type="ECO:0000256" key="2">
    <source>
        <dbReference type="ARBA" id="ARBA00022771"/>
    </source>
</evidence>
<dbReference type="SMART" id="SM00184">
    <property type="entry name" value="RING"/>
    <property type="match status" value="1"/>
</dbReference>
<evidence type="ECO:0000256" key="1">
    <source>
        <dbReference type="ARBA" id="ARBA00022723"/>
    </source>
</evidence>
<evidence type="ECO:0000259" key="5">
    <source>
        <dbReference type="PROSITE" id="PS50089"/>
    </source>
</evidence>
<evidence type="ECO:0000313" key="7">
    <source>
        <dbReference type="Proteomes" id="UP000759131"/>
    </source>
</evidence>
<keyword evidence="3" id="KW-0862">Zinc</keyword>
<keyword evidence="1" id="KW-0479">Metal-binding</keyword>
<reference evidence="6" key="1">
    <citation type="submission" date="2020-11" db="EMBL/GenBank/DDBJ databases">
        <authorList>
            <person name="Tran Van P."/>
        </authorList>
    </citation>
    <scope>NUCLEOTIDE SEQUENCE</scope>
</reference>
<dbReference type="Proteomes" id="UP000759131">
    <property type="component" value="Unassembled WGS sequence"/>
</dbReference>
<dbReference type="InterPro" id="IPR051438">
    <property type="entry name" value="RNF_E3_ubiq-protein_ligase"/>
</dbReference>
<dbReference type="InterPro" id="IPR013083">
    <property type="entry name" value="Znf_RING/FYVE/PHD"/>
</dbReference>
<dbReference type="InterPro" id="IPR001841">
    <property type="entry name" value="Znf_RING"/>
</dbReference>
<dbReference type="PANTHER" id="PTHR46016">
    <property type="entry name" value="ZINC FINGER, RING/FYVE/PHD-TYPE"/>
    <property type="match status" value="1"/>
</dbReference>
<keyword evidence="7" id="KW-1185">Reference proteome</keyword>
<dbReference type="GO" id="GO:0006511">
    <property type="term" value="P:ubiquitin-dependent protein catabolic process"/>
    <property type="evidence" value="ECO:0007669"/>
    <property type="project" value="TreeGrafter"/>
</dbReference>